<feature type="non-terminal residue" evidence="1">
    <location>
        <position position="1"/>
    </location>
</feature>
<dbReference type="AlphaFoldDB" id="X1QQG1"/>
<evidence type="ECO:0000313" key="1">
    <source>
        <dbReference type="EMBL" id="GAI70797.1"/>
    </source>
</evidence>
<organism evidence="1">
    <name type="scientific">marine sediment metagenome</name>
    <dbReference type="NCBI Taxonomy" id="412755"/>
    <lineage>
        <taxon>unclassified sequences</taxon>
        <taxon>metagenomes</taxon>
        <taxon>ecological metagenomes</taxon>
    </lineage>
</organism>
<proteinExistence type="predicted"/>
<name>X1QQG1_9ZZZZ</name>
<sequence length="68" mass="7680">PTNKGVLVATSLQLVMVDFYREDNAVYERFYISPYCLYFYPHKVHKVIIATVPYTGGTASYVGITALN</sequence>
<protein>
    <submittedName>
        <fullName evidence="1">Uncharacterized protein</fullName>
    </submittedName>
</protein>
<comment type="caution">
    <text evidence="1">The sequence shown here is derived from an EMBL/GenBank/DDBJ whole genome shotgun (WGS) entry which is preliminary data.</text>
</comment>
<reference evidence="1" key="1">
    <citation type="journal article" date="2014" name="Front. Microbiol.">
        <title>High frequency of phylogenetically diverse reductive dehalogenase-homologous genes in deep subseafloor sedimentary metagenomes.</title>
        <authorList>
            <person name="Kawai M."/>
            <person name="Futagami T."/>
            <person name="Toyoda A."/>
            <person name="Takaki Y."/>
            <person name="Nishi S."/>
            <person name="Hori S."/>
            <person name="Arai W."/>
            <person name="Tsubouchi T."/>
            <person name="Morono Y."/>
            <person name="Uchiyama I."/>
            <person name="Ito T."/>
            <person name="Fujiyama A."/>
            <person name="Inagaki F."/>
            <person name="Takami H."/>
        </authorList>
    </citation>
    <scope>NUCLEOTIDE SEQUENCE</scope>
    <source>
        <strain evidence="1">Expedition CK06-06</strain>
    </source>
</reference>
<gene>
    <name evidence="1" type="ORF">S12H4_03279</name>
</gene>
<accession>X1QQG1</accession>
<dbReference type="EMBL" id="BARW01000902">
    <property type="protein sequence ID" value="GAI70797.1"/>
    <property type="molecule type" value="Genomic_DNA"/>
</dbReference>